<dbReference type="InterPro" id="IPR004839">
    <property type="entry name" value="Aminotransferase_I/II_large"/>
</dbReference>
<comment type="similarity">
    <text evidence="2">Belongs to the class-II pyridoxal-phosphate-dependent aminotransferase family. BioF subfamily.</text>
</comment>
<dbReference type="AlphaFoldDB" id="A0A8H4W7S0"/>
<evidence type="ECO:0000313" key="7">
    <source>
        <dbReference type="Proteomes" id="UP000566819"/>
    </source>
</evidence>
<organism evidence="6 7">
    <name type="scientific">Cudoniella acicularis</name>
    <dbReference type="NCBI Taxonomy" id="354080"/>
    <lineage>
        <taxon>Eukaryota</taxon>
        <taxon>Fungi</taxon>
        <taxon>Dikarya</taxon>
        <taxon>Ascomycota</taxon>
        <taxon>Pezizomycotina</taxon>
        <taxon>Leotiomycetes</taxon>
        <taxon>Helotiales</taxon>
        <taxon>Tricladiaceae</taxon>
        <taxon>Cudoniella</taxon>
    </lineage>
</organism>
<keyword evidence="7" id="KW-1185">Reference proteome</keyword>
<dbReference type="InterPro" id="IPR015421">
    <property type="entry name" value="PyrdxlP-dep_Trfase_major"/>
</dbReference>
<comment type="cofactor">
    <cofactor evidence="1">
        <name>pyridoxal 5'-phosphate</name>
        <dbReference type="ChEBI" id="CHEBI:597326"/>
    </cofactor>
</comment>
<name>A0A8H4W7S0_9HELO</name>
<protein>
    <recommendedName>
        <fullName evidence="5">Aminotransferase class I/classII large domain-containing protein</fullName>
    </recommendedName>
</protein>
<dbReference type="OrthoDB" id="2382073at2759"/>
<reference evidence="6 7" key="1">
    <citation type="submission" date="2020-03" db="EMBL/GenBank/DDBJ databases">
        <title>Draft Genome Sequence of Cudoniella acicularis.</title>
        <authorList>
            <person name="Buettner E."/>
            <person name="Kellner H."/>
        </authorList>
    </citation>
    <scope>NUCLEOTIDE SEQUENCE [LARGE SCALE GENOMIC DNA]</scope>
    <source>
        <strain evidence="6 7">DSM 108380</strain>
    </source>
</reference>
<dbReference type="Pfam" id="PF00155">
    <property type="entry name" value="Aminotran_1_2"/>
    <property type="match status" value="1"/>
</dbReference>
<keyword evidence="4" id="KW-0663">Pyridoxal phosphate</keyword>
<dbReference type="GO" id="GO:0016740">
    <property type="term" value="F:transferase activity"/>
    <property type="evidence" value="ECO:0007669"/>
    <property type="project" value="UniProtKB-KW"/>
</dbReference>
<accession>A0A8H4W7S0</accession>
<evidence type="ECO:0000313" key="6">
    <source>
        <dbReference type="EMBL" id="KAF4634004.1"/>
    </source>
</evidence>
<dbReference type="SUPFAM" id="SSF53383">
    <property type="entry name" value="PLP-dependent transferases"/>
    <property type="match status" value="1"/>
</dbReference>
<dbReference type="InterPro" id="IPR050087">
    <property type="entry name" value="AON_synthase_class-II"/>
</dbReference>
<proteinExistence type="inferred from homology"/>
<dbReference type="GO" id="GO:0009102">
    <property type="term" value="P:biotin biosynthetic process"/>
    <property type="evidence" value="ECO:0007669"/>
    <property type="project" value="TreeGrafter"/>
</dbReference>
<feature type="domain" description="Aminotransferase class I/classII large" evidence="5">
    <location>
        <begin position="4"/>
        <end position="117"/>
    </location>
</feature>
<sequence>MSLHNAQFVIDEAYNTGAIGPKGAGLVNALGLEKDVAIRLHTFGKALAASDAVVLCNNIVRTMLLNHSRSIMYSVAPSFLALAAARASYTLLKTGKTQQAQERVQYLVKLFMKTLTSSPIWDRAFDAGLLHIPLYDDEDIESLPFVTQILPIWTRPKHALYLSFHLQLAKFFVLFKVLSFTT</sequence>
<dbReference type="Gene3D" id="3.40.640.10">
    <property type="entry name" value="Type I PLP-dependent aspartate aminotransferase-like (Major domain)"/>
    <property type="match status" value="1"/>
</dbReference>
<dbReference type="EMBL" id="JAAMPI010000215">
    <property type="protein sequence ID" value="KAF4634004.1"/>
    <property type="molecule type" value="Genomic_DNA"/>
</dbReference>
<keyword evidence="3" id="KW-0808">Transferase</keyword>
<evidence type="ECO:0000256" key="4">
    <source>
        <dbReference type="ARBA" id="ARBA00022898"/>
    </source>
</evidence>
<dbReference type="GO" id="GO:0030170">
    <property type="term" value="F:pyridoxal phosphate binding"/>
    <property type="evidence" value="ECO:0007669"/>
    <property type="project" value="InterPro"/>
</dbReference>
<dbReference type="Proteomes" id="UP000566819">
    <property type="component" value="Unassembled WGS sequence"/>
</dbReference>
<dbReference type="Gene3D" id="3.90.1150.10">
    <property type="entry name" value="Aspartate Aminotransferase, domain 1"/>
    <property type="match status" value="1"/>
</dbReference>
<dbReference type="PANTHER" id="PTHR13693">
    <property type="entry name" value="CLASS II AMINOTRANSFERASE/8-AMINO-7-OXONONANOATE SYNTHASE"/>
    <property type="match status" value="1"/>
</dbReference>
<dbReference type="PANTHER" id="PTHR13693:SF77">
    <property type="entry name" value="8-AMINO-7-OXONONANOATE SYNTHASE"/>
    <property type="match status" value="1"/>
</dbReference>
<dbReference type="InterPro" id="IPR015424">
    <property type="entry name" value="PyrdxlP-dep_Trfase"/>
</dbReference>
<evidence type="ECO:0000259" key="5">
    <source>
        <dbReference type="Pfam" id="PF00155"/>
    </source>
</evidence>
<evidence type="ECO:0000256" key="1">
    <source>
        <dbReference type="ARBA" id="ARBA00001933"/>
    </source>
</evidence>
<gene>
    <name evidence="6" type="ORF">G7Y89_g4099</name>
</gene>
<evidence type="ECO:0000256" key="3">
    <source>
        <dbReference type="ARBA" id="ARBA00022679"/>
    </source>
</evidence>
<evidence type="ECO:0000256" key="2">
    <source>
        <dbReference type="ARBA" id="ARBA00010008"/>
    </source>
</evidence>
<dbReference type="InterPro" id="IPR015422">
    <property type="entry name" value="PyrdxlP-dep_Trfase_small"/>
</dbReference>
<comment type="caution">
    <text evidence="6">The sequence shown here is derived from an EMBL/GenBank/DDBJ whole genome shotgun (WGS) entry which is preliminary data.</text>
</comment>